<feature type="binding site" evidence="3">
    <location>
        <position position="75"/>
    </location>
    <ligand>
        <name>Mg(2+)</name>
        <dbReference type="ChEBI" id="CHEBI:18420"/>
    </ligand>
</feature>
<dbReference type="InterPro" id="IPR020922">
    <property type="entry name" value="dITP/XTP_pyrophosphatase"/>
</dbReference>
<keyword evidence="3" id="KW-0547">Nucleotide-binding</keyword>
<evidence type="ECO:0000313" key="5">
    <source>
        <dbReference type="EMBL" id="MBU8873319.1"/>
    </source>
</evidence>
<comment type="catalytic activity">
    <reaction evidence="3">
        <text>ITP + H2O = IMP + diphosphate + H(+)</text>
        <dbReference type="Rhea" id="RHEA:29399"/>
        <dbReference type="ChEBI" id="CHEBI:15377"/>
        <dbReference type="ChEBI" id="CHEBI:15378"/>
        <dbReference type="ChEBI" id="CHEBI:33019"/>
        <dbReference type="ChEBI" id="CHEBI:58053"/>
        <dbReference type="ChEBI" id="CHEBI:61402"/>
        <dbReference type="EC" id="3.6.1.66"/>
    </reaction>
</comment>
<dbReference type="Proteomes" id="UP000727907">
    <property type="component" value="Unassembled WGS sequence"/>
</dbReference>
<organism evidence="5 6">
    <name type="scientific">Reyranella humidisoli</name>
    <dbReference type="NCBI Taxonomy" id="2849149"/>
    <lineage>
        <taxon>Bacteria</taxon>
        <taxon>Pseudomonadati</taxon>
        <taxon>Pseudomonadota</taxon>
        <taxon>Alphaproteobacteria</taxon>
        <taxon>Hyphomicrobiales</taxon>
        <taxon>Reyranellaceae</taxon>
        <taxon>Reyranella</taxon>
    </lineage>
</organism>
<feature type="active site" description="Proton acceptor" evidence="3">
    <location>
        <position position="75"/>
    </location>
</feature>
<keyword evidence="3" id="KW-0460">Magnesium</keyword>
<comment type="similarity">
    <text evidence="3 4">Belongs to the HAM1 NTPase family.</text>
</comment>
<comment type="subunit">
    <text evidence="3">Homodimer.</text>
</comment>
<comment type="function">
    <text evidence="3">Pyrophosphatase that catalyzes the hydrolysis of nucleoside triphosphates to their monophosphate derivatives, with a high preference for the non-canonical purine nucleotides XTP (xanthosine triphosphate), dITP (deoxyinosine triphosphate) and ITP. Seems to function as a house-cleaning enzyme that removes non-canonical purine nucleotides from the nucleotide pool, thus preventing their incorporation into DNA/RNA and avoiding chromosomal lesions.</text>
</comment>
<dbReference type="EC" id="3.6.1.66" evidence="3"/>
<evidence type="ECO:0000313" key="6">
    <source>
        <dbReference type="Proteomes" id="UP000727907"/>
    </source>
</evidence>
<keyword evidence="2 3" id="KW-0546">Nucleotide metabolism</keyword>
<dbReference type="Pfam" id="PF01725">
    <property type="entry name" value="Ham1p_like"/>
    <property type="match status" value="1"/>
</dbReference>
<feature type="binding site" evidence="3">
    <location>
        <begin position="162"/>
        <end position="165"/>
    </location>
    <ligand>
        <name>substrate</name>
    </ligand>
</feature>
<dbReference type="PANTHER" id="PTHR11067:SF9">
    <property type="entry name" value="INOSINE TRIPHOSPHATE PYROPHOSPHATASE"/>
    <property type="match status" value="1"/>
</dbReference>
<reference evidence="5 6" key="1">
    <citation type="submission" date="2021-06" db="EMBL/GenBank/DDBJ databases">
        <authorList>
            <person name="Lee D.H."/>
        </authorList>
    </citation>
    <scope>NUCLEOTIDE SEQUENCE [LARGE SCALE GENOMIC DNA]</scope>
    <source>
        <strain evidence="5 6">MMS21-HV4-11</strain>
    </source>
</reference>
<feature type="binding site" evidence="3">
    <location>
        <begin position="14"/>
        <end position="19"/>
    </location>
    <ligand>
        <name>substrate</name>
    </ligand>
</feature>
<dbReference type="PANTHER" id="PTHR11067">
    <property type="entry name" value="INOSINE TRIPHOSPHATE PYROPHOSPHATASE/HAM1 PROTEIN"/>
    <property type="match status" value="1"/>
</dbReference>
<evidence type="ECO:0000256" key="3">
    <source>
        <dbReference type="HAMAP-Rule" id="MF_01405"/>
    </source>
</evidence>
<sequence length="204" mass="21732">MARRFVLPKLVVATHNRGKAGEIRTMLAPFGVEIVSAADLGLPAPDETGTTFEENATLKALAATRGSGLPALADDSGLSVHALDHAPGLYTADWEGPTRDAMVGMRRIQDELAARNVPKTDAARGATFHCVLALAWPDEHVELFHGTLDGAIVWPPRGSGGHGYDPCFQPAGDTRTTAEMSDAEKNAISHRGRAFRMMVEACFG</sequence>
<evidence type="ECO:0000256" key="2">
    <source>
        <dbReference type="ARBA" id="ARBA00023080"/>
    </source>
</evidence>
<comment type="caution">
    <text evidence="5">The sequence shown here is derived from an EMBL/GenBank/DDBJ whole genome shotgun (WGS) entry which is preliminary data.</text>
</comment>
<dbReference type="NCBIfam" id="TIGR00042">
    <property type="entry name" value="RdgB/HAM1 family non-canonical purine NTP pyrophosphatase"/>
    <property type="match status" value="1"/>
</dbReference>
<dbReference type="EMBL" id="JAHOPB010000001">
    <property type="protein sequence ID" value="MBU8873319.1"/>
    <property type="molecule type" value="Genomic_DNA"/>
</dbReference>
<comment type="cofactor">
    <cofactor evidence="3">
        <name>Mg(2+)</name>
        <dbReference type="ChEBI" id="CHEBI:18420"/>
    </cofactor>
    <text evidence="3">Binds 1 Mg(2+) ion per subunit.</text>
</comment>
<evidence type="ECO:0000256" key="4">
    <source>
        <dbReference type="RuleBase" id="RU003781"/>
    </source>
</evidence>
<dbReference type="CDD" id="cd00515">
    <property type="entry name" value="HAM1"/>
    <property type="match status" value="1"/>
</dbReference>
<protein>
    <recommendedName>
        <fullName evidence="3">dITP/XTP pyrophosphatase</fullName>
        <ecNumber evidence="3">3.6.1.66</ecNumber>
    </recommendedName>
    <alternativeName>
        <fullName evidence="3">Non-canonical purine NTP pyrophosphatase</fullName>
    </alternativeName>
    <alternativeName>
        <fullName evidence="3">Non-standard purine NTP pyrophosphatase</fullName>
    </alternativeName>
    <alternativeName>
        <fullName evidence="3">Nucleoside-triphosphate diphosphatase</fullName>
    </alternativeName>
    <alternativeName>
        <fullName evidence="3">Nucleoside-triphosphate pyrophosphatase</fullName>
        <shortName evidence="3">NTPase</shortName>
    </alternativeName>
</protein>
<dbReference type="InterPro" id="IPR002637">
    <property type="entry name" value="RdgB/HAM1"/>
</dbReference>
<comment type="catalytic activity">
    <reaction evidence="3">
        <text>dITP + H2O = dIMP + diphosphate + H(+)</text>
        <dbReference type="Rhea" id="RHEA:28342"/>
        <dbReference type="ChEBI" id="CHEBI:15377"/>
        <dbReference type="ChEBI" id="CHEBI:15378"/>
        <dbReference type="ChEBI" id="CHEBI:33019"/>
        <dbReference type="ChEBI" id="CHEBI:61194"/>
        <dbReference type="ChEBI" id="CHEBI:61382"/>
        <dbReference type="EC" id="3.6.1.66"/>
    </reaction>
</comment>
<accession>A0ABS6IHG0</accession>
<comment type="catalytic activity">
    <reaction evidence="3">
        <text>XTP + H2O = XMP + diphosphate + H(+)</text>
        <dbReference type="Rhea" id="RHEA:28610"/>
        <dbReference type="ChEBI" id="CHEBI:15377"/>
        <dbReference type="ChEBI" id="CHEBI:15378"/>
        <dbReference type="ChEBI" id="CHEBI:33019"/>
        <dbReference type="ChEBI" id="CHEBI:57464"/>
        <dbReference type="ChEBI" id="CHEBI:61314"/>
        <dbReference type="EC" id="3.6.1.66"/>
    </reaction>
</comment>
<gene>
    <name evidence="5" type="primary">rdgB</name>
    <name evidence="5" type="ORF">KQ910_06060</name>
</gene>
<feature type="binding site" evidence="3">
    <location>
        <begin position="190"/>
        <end position="191"/>
    </location>
    <ligand>
        <name>substrate</name>
    </ligand>
</feature>
<proteinExistence type="inferred from homology"/>
<feature type="binding site" evidence="3">
    <location>
        <position position="76"/>
    </location>
    <ligand>
        <name>substrate</name>
    </ligand>
</feature>
<keyword evidence="3" id="KW-0479">Metal-binding</keyword>
<feature type="binding site" evidence="3">
    <location>
        <position position="185"/>
    </location>
    <ligand>
        <name>substrate</name>
    </ligand>
</feature>
<name>A0ABS6IHG0_9HYPH</name>
<feature type="binding site" evidence="3">
    <location>
        <position position="46"/>
    </location>
    <ligand>
        <name>Mg(2+)</name>
        <dbReference type="ChEBI" id="CHEBI:18420"/>
    </ligand>
</feature>
<keyword evidence="6" id="KW-1185">Reference proteome</keyword>
<keyword evidence="1 3" id="KW-0378">Hydrolase</keyword>
<evidence type="ECO:0000256" key="1">
    <source>
        <dbReference type="ARBA" id="ARBA00022801"/>
    </source>
</evidence>
<dbReference type="HAMAP" id="MF_01405">
    <property type="entry name" value="Non_canon_purine_NTPase"/>
    <property type="match status" value="1"/>
</dbReference>
<dbReference type="RefSeq" id="WP_216957570.1">
    <property type="nucleotide sequence ID" value="NZ_JAHOPB010000001.1"/>
</dbReference>